<evidence type="ECO:0000313" key="1">
    <source>
        <dbReference type="EMBL" id="KAF7315812.1"/>
    </source>
</evidence>
<proteinExistence type="predicted"/>
<protein>
    <submittedName>
        <fullName evidence="1">Uncharacterized protein</fullName>
    </submittedName>
</protein>
<organism evidence="1 2">
    <name type="scientific">Mycena indigotica</name>
    <dbReference type="NCBI Taxonomy" id="2126181"/>
    <lineage>
        <taxon>Eukaryota</taxon>
        <taxon>Fungi</taxon>
        <taxon>Dikarya</taxon>
        <taxon>Basidiomycota</taxon>
        <taxon>Agaricomycotina</taxon>
        <taxon>Agaricomycetes</taxon>
        <taxon>Agaricomycetidae</taxon>
        <taxon>Agaricales</taxon>
        <taxon>Marasmiineae</taxon>
        <taxon>Mycenaceae</taxon>
        <taxon>Mycena</taxon>
    </lineage>
</organism>
<dbReference type="RefSeq" id="XP_037225835.1">
    <property type="nucleotide sequence ID" value="XM_037357925.1"/>
</dbReference>
<name>A0A8H6WFI2_9AGAR</name>
<accession>A0A8H6WFI2</accession>
<evidence type="ECO:0000313" key="2">
    <source>
        <dbReference type="Proteomes" id="UP000636479"/>
    </source>
</evidence>
<gene>
    <name evidence="1" type="ORF">MIND_00097300</name>
</gene>
<keyword evidence="2" id="KW-1185">Reference proteome</keyword>
<dbReference type="AlphaFoldDB" id="A0A8H6WFI2"/>
<dbReference type="GeneID" id="59340441"/>
<dbReference type="EMBL" id="JACAZF010000001">
    <property type="protein sequence ID" value="KAF7315812.1"/>
    <property type="molecule type" value="Genomic_DNA"/>
</dbReference>
<sequence length="153" mass="17486">MCTSSRTAEITNLFKALPVRASAANLEWDIRDDSQCAGLHSDSCFGIRLLDCENALDWRLMETDPYTTVIVARALVEEAMIQLDVFSLYDSDGNQELLARGRRLAARHISLQRKFESKIRRTCSVAARAKRYYADCKEFRRACEAAIEDWEDL</sequence>
<reference evidence="1" key="1">
    <citation type="submission" date="2020-05" db="EMBL/GenBank/DDBJ databases">
        <title>Mycena genomes resolve the evolution of fungal bioluminescence.</title>
        <authorList>
            <person name="Tsai I.J."/>
        </authorList>
    </citation>
    <scope>NUCLEOTIDE SEQUENCE</scope>
    <source>
        <strain evidence="1">171206Taipei</strain>
    </source>
</reference>
<dbReference type="Proteomes" id="UP000636479">
    <property type="component" value="Unassembled WGS sequence"/>
</dbReference>
<comment type="caution">
    <text evidence="1">The sequence shown here is derived from an EMBL/GenBank/DDBJ whole genome shotgun (WGS) entry which is preliminary data.</text>
</comment>